<dbReference type="VEuPathDB" id="FungiDB:AN3013"/>
<evidence type="ECO:0000313" key="7">
    <source>
        <dbReference type="EMBL" id="CBF83566.1"/>
    </source>
</evidence>
<name>Q5B8W7_EMENI</name>
<organism evidence="7 8">
    <name type="scientific">Emericella nidulans (strain FGSC A4 / ATCC 38163 / CBS 112.46 / NRRL 194 / M139)</name>
    <name type="common">Aspergillus nidulans</name>
    <dbReference type="NCBI Taxonomy" id="227321"/>
    <lineage>
        <taxon>Eukaryota</taxon>
        <taxon>Fungi</taxon>
        <taxon>Dikarya</taxon>
        <taxon>Ascomycota</taxon>
        <taxon>Pezizomycotina</taxon>
        <taxon>Eurotiomycetes</taxon>
        <taxon>Eurotiomycetidae</taxon>
        <taxon>Eurotiales</taxon>
        <taxon>Aspergillaceae</taxon>
        <taxon>Aspergillus</taxon>
        <taxon>Aspergillus subgen. Nidulantes</taxon>
    </lineage>
</organism>
<protein>
    <submittedName>
        <fullName evidence="7">Glycosyl hydrolase, putative (AFU_orthologue AFUA_3G08820)</fullName>
    </submittedName>
</protein>
<dbReference type="OrthoDB" id="9971853at2759"/>
<evidence type="ECO:0000256" key="3">
    <source>
        <dbReference type="ARBA" id="ARBA00023295"/>
    </source>
</evidence>
<dbReference type="FunFam" id="3.20.20.80:FF:000131">
    <property type="entry name" value="Glycoside hydrolase superfamily"/>
    <property type="match status" value="1"/>
</dbReference>
<dbReference type="InterPro" id="IPR041036">
    <property type="entry name" value="GH5_C"/>
</dbReference>
<dbReference type="InterPro" id="IPR013780">
    <property type="entry name" value="Glyco_hydro_b"/>
</dbReference>
<dbReference type="Pfam" id="PF18564">
    <property type="entry name" value="Glyco_hydro_5_C"/>
    <property type="match status" value="1"/>
</dbReference>
<evidence type="ECO:0000259" key="6">
    <source>
        <dbReference type="Pfam" id="PF18564"/>
    </source>
</evidence>
<dbReference type="GO" id="GO:0050295">
    <property type="term" value="F:steryl-beta-glucosidase activity"/>
    <property type="evidence" value="ECO:0000318"/>
    <property type="project" value="GO_Central"/>
</dbReference>
<evidence type="ECO:0000259" key="5">
    <source>
        <dbReference type="Pfam" id="PF00150"/>
    </source>
</evidence>
<dbReference type="AlphaFoldDB" id="Q5B8W7"/>
<sequence length="763" mass="86563">MASLRLRIDGARFKDPQNREITLRGINVAGEAKYPKSPNVPSNVADNFFDADNVSFVGRPFSLDEAHTHFSRLWKLGYNTIRYMFTWEAIEHEGPGKYDDEWISFTIEVLRIAKQYQFYVFMDPHQDVWSRLSGGSGAPAWTLYAAGLDPRGFKKTQAALVQNTWDDPAKFPKMIWATNYTRLVCQTMFTLFWAGRDFAPKAIIDGMNIQDYLQSHYISACRYFAQKIHDAGDLENDVVIGWESLNEPQRGLIGYQDISVIPPEQQLQLGTSPTAFQAMLTGSGRACEEPIWGFGGFGPYQSGRELVDPEGETAWLPVTYDDTKYGWTRDPNWKLGECLWAQHGVWDPATDELLQKDYFAKKPRTGEPLDYDKFTNTYFLEHYRAYTEAIRSVWPGAIMLCQPPVMEIPPDIKGSNDDDPNMVHAVHYYDGLTLMSKHWNRLYNVDVIGVLRGKYLTPAFGVKIGETAIRNCLRDQLKFLRDESFRYMGNHPLIFTETGIPYDMDDKYAYKTGDYSSQISAMDACHYALEGSSSNGFTLWVYTAKLLQNDHEWGDQWNGEDLSIYSVDDLELPSGKFLDHGSASRLDHQSPSYSSSHSHNSNQQISPRNLKDAIKTPSISSQVSQLDEDRLGYRAAEAYLRPSPIVTNGLVSEYVFDLRNCSFSMSLVGNRAISGQDTPTEIFLPEFHFPETHTEVNISSGEWLIDHVELRDVGVQRLRWWHPEGDQSIKILGVKRKGGALAAPSAEDVSYLEQCQTGGCIVM</sequence>
<dbReference type="InterPro" id="IPR017853">
    <property type="entry name" value="GH"/>
</dbReference>
<dbReference type="GO" id="GO:0000272">
    <property type="term" value="P:polysaccharide catabolic process"/>
    <property type="evidence" value="ECO:0007669"/>
    <property type="project" value="InterPro"/>
</dbReference>
<dbReference type="Proteomes" id="UP000000560">
    <property type="component" value="Chromosome VI"/>
</dbReference>
<dbReference type="KEGG" id="ani:ANIA_03013"/>
<reference evidence="8" key="2">
    <citation type="journal article" date="2009" name="Fungal Genet. Biol.">
        <title>The 2008 update of the Aspergillus nidulans genome annotation: a community effort.</title>
        <authorList>
            <person name="Wortman J.R."/>
            <person name="Gilsenan J.M."/>
            <person name="Joardar V."/>
            <person name="Deegan J."/>
            <person name="Clutterbuck J."/>
            <person name="Andersen M.R."/>
            <person name="Archer D."/>
            <person name="Bencina M."/>
            <person name="Braus G."/>
            <person name="Coutinho P."/>
            <person name="von Dohren H."/>
            <person name="Doonan J."/>
            <person name="Driessen A.J."/>
            <person name="Durek P."/>
            <person name="Espeso E."/>
            <person name="Fekete E."/>
            <person name="Flipphi M."/>
            <person name="Estrada C.G."/>
            <person name="Geysens S."/>
            <person name="Goldman G."/>
            <person name="de Groot P.W."/>
            <person name="Hansen K."/>
            <person name="Harris S.D."/>
            <person name="Heinekamp T."/>
            <person name="Helmstaedt K."/>
            <person name="Henrissat B."/>
            <person name="Hofmann G."/>
            <person name="Homan T."/>
            <person name="Horio T."/>
            <person name="Horiuchi H."/>
            <person name="James S."/>
            <person name="Jones M."/>
            <person name="Karaffa L."/>
            <person name="Karanyi Z."/>
            <person name="Kato M."/>
            <person name="Keller N."/>
            <person name="Kelly D.E."/>
            <person name="Kiel J.A."/>
            <person name="Kim J.M."/>
            <person name="van der Klei I.J."/>
            <person name="Klis F.M."/>
            <person name="Kovalchuk A."/>
            <person name="Krasevec N."/>
            <person name="Kubicek C.P."/>
            <person name="Liu B."/>
            <person name="Maccabe A."/>
            <person name="Meyer V."/>
            <person name="Mirabito P."/>
            <person name="Miskei M."/>
            <person name="Mos M."/>
            <person name="Mullins J."/>
            <person name="Nelson D.R."/>
            <person name="Nielsen J."/>
            <person name="Oakley B.R."/>
            <person name="Osmani S.A."/>
            <person name="Pakula T."/>
            <person name="Paszewski A."/>
            <person name="Paulsen I."/>
            <person name="Pilsyk S."/>
            <person name="Pocsi I."/>
            <person name="Punt P.J."/>
            <person name="Ram A.F."/>
            <person name="Ren Q."/>
            <person name="Robellet X."/>
            <person name="Robson G."/>
            <person name="Seiboth B."/>
            <person name="van Solingen P."/>
            <person name="Specht T."/>
            <person name="Sun J."/>
            <person name="Taheri-Talesh N."/>
            <person name="Takeshita N."/>
            <person name="Ussery D."/>
            <person name="vanKuyk P.A."/>
            <person name="Visser H."/>
            <person name="van de Vondervoort P.J."/>
            <person name="de Vries R.P."/>
            <person name="Walton J."/>
            <person name="Xiang X."/>
            <person name="Xiong Y."/>
            <person name="Zeng A.P."/>
            <person name="Brandt B.W."/>
            <person name="Cornell M.J."/>
            <person name="van den Hondel C.A."/>
            <person name="Visser J."/>
            <person name="Oliver S.G."/>
            <person name="Turner G."/>
        </authorList>
    </citation>
    <scope>GENOME REANNOTATION</scope>
    <source>
        <strain evidence="8">FGSC A4 / ATCC 38163 / CBS 112.46 / NRRL 194 / M139</strain>
    </source>
</reference>
<dbReference type="PANTHER" id="PTHR31308">
    <property type="match status" value="1"/>
</dbReference>
<dbReference type="OMA" id="AACRYFA"/>
<dbReference type="GO" id="GO:0005829">
    <property type="term" value="C:cytosol"/>
    <property type="evidence" value="ECO:0007669"/>
    <property type="project" value="EnsemblFungi"/>
</dbReference>
<keyword evidence="8" id="KW-1185">Reference proteome</keyword>
<accession>Q5B8W7</accession>
<dbReference type="HOGENOM" id="CLU_009024_0_1_1"/>
<dbReference type="Pfam" id="PF00150">
    <property type="entry name" value="Cellulase"/>
    <property type="match status" value="1"/>
</dbReference>
<evidence type="ECO:0000256" key="4">
    <source>
        <dbReference type="SAM" id="MobiDB-lite"/>
    </source>
</evidence>
<dbReference type="Gene3D" id="2.60.40.1180">
    <property type="entry name" value="Golgi alpha-mannosidase II"/>
    <property type="match status" value="1"/>
</dbReference>
<dbReference type="FunCoup" id="Q5B8W7">
    <property type="interactions" value="22"/>
</dbReference>
<evidence type="ECO:0000256" key="2">
    <source>
        <dbReference type="ARBA" id="ARBA00022801"/>
    </source>
</evidence>
<proteinExistence type="inferred from homology"/>
<keyword evidence="3" id="KW-0326">Glycosidase</keyword>
<dbReference type="FunFam" id="3.20.20.80:FF:000106">
    <property type="entry name" value="Glycosyl hydrolase, putative"/>
    <property type="match status" value="1"/>
</dbReference>
<dbReference type="CAZy" id="GH5">
    <property type="family name" value="Glycoside Hydrolase Family 5"/>
</dbReference>
<dbReference type="PANTHER" id="PTHR31308:SF5">
    <property type="entry name" value="ERGOSTERYL-BETA-GLUCOSIDASE"/>
    <property type="match status" value="1"/>
</dbReference>
<accession>C8VIW0</accession>
<dbReference type="InParanoid" id="Q5B8W7"/>
<dbReference type="InterPro" id="IPR001547">
    <property type="entry name" value="Glyco_hydro_5"/>
</dbReference>
<reference evidence="8" key="1">
    <citation type="journal article" date="2005" name="Nature">
        <title>Sequencing of Aspergillus nidulans and comparative analysis with A. fumigatus and A. oryzae.</title>
        <authorList>
            <person name="Galagan J.E."/>
            <person name="Calvo S.E."/>
            <person name="Cuomo C."/>
            <person name="Ma L.J."/>
            <person name="Wortman J.R."/>
            <person name="Batzoglou S."/>
            <person name="Lee S.I."/>
            <person name="Basturkmen M."/>
            <person name="Spevak C.C."/>
            <person name="Clutterbuck J."/>
            <person name="Kapitonov V."/>
            <person name="Jurka J."/>
            <person name="Scazzocchio C."/>
            <person name="Farman M."/>
            <person name="Butler J."/>
            <person name="Purcell S."/>
            <person name="Harris S."/>
            <person name="Braus G.H."/>
            <person name="Draht O."/>
            <person name="Busch S."/>
            <person name="D'Enfert C."/>
            <person name="Bouchier C."/>
            <person name="Goldman G.H."/>
            <person name="Bell-Pedersen D."/>
            <person name="Griffiths-Jones S."/>
            <person name="Doonan J.H."/>
            <person name="Yu J."/>
            <person name="Vienken K."/>
            <person name="Pain A."/>
            <person name="Freitag M."/>
            <person name="Selker E.U."/>
            <person name="Archer D.B."/>
            <person name="Penalva M.A."/>
            <person name="Oakley B.R."/>
            <person name="Momany M."/>
            <person name="Tanaka T."/>
            <person name="Kumagai T."/>
            <person name="Asai K."/>
            <person name="Machida M."/>
            <person name="Nierman W.C."/>
            <person name="Denning D.W."/>
            <person name="Caddick M."/>
            <person name="Hynes M."/>
            <person name="Paoletti M."/>
            <person name="Fischer R."/>
            <person name="Miller B."/>
            <person name="Dyer P."/>
            <person name="Sachs M.S."/>
            <person name="Osmani S.A."/>
            <person name="Birren B.W."/>
        </authorList>
    </citation>
    <scope>NUCLEOTIDE SEQUENCE [LARGE SCALE GENOMIC DNA]</scope>
    <source>
        <strain evidence="8">FGSC A4 / ATCC 38163 / CBS 112.46 / NRRL 194 / M139</strain>
    </source>
</reference>
<feature type="region of interest" description="Disordered" evidence="4">
    <location>
        <begin position="581"/>
        <end position="606"/>
    </location>
</feature>
<dbReference type="GO" id="GO:1904462">
    <property type="term" value="P:ergosteryl 3-beta-D-glucoside catabolic process"/>
    <property type="evidence" value="ECO:0000318"/>
    <property type="project" value="GO_Central"/>
</dbReference>
<dbReference type="Gene3D" id="3.20.20.80">
    <property type="entry name" value="Glycosidases"/>
    <property type="match status" value="2"/>
</dbReference>
<evidence type="ECO:0000256" key="1">
    <source>
        <dbReference type="ARBA" id="ARBA00005641"/>
    </source>
</evidence>
<feature type="domain" description="Glycoside hydrolase family 5 C-terminal" evidence="6">
    <location>
        <begin position="641"/>
        <end position="731"/>
    </location>
</feature>
<evidence type="ECO:0000313" key="8">
    <source>
        <dbReference type="Proteomes" id="UP000000560"/>
    </source>
</evidence>
<gene>
    <name evidence="7" type="ORF">ANIA_03013</name>
</gene>
<dbReference type="SUPFAM" id="SSF51445">
    <property type="entry name" value="(Trans)glycosidases"/>
    <property type="match status" value="1"/>
</dbReference>
<dbReference type="eggNOG" id="ENOG502QPU8">
    <property type="taxonomic scope" value="Eukaryota"/>
</dbReference>
<dbReference type="InterPro" id="IPR052066">
    <property type="entry name" value="Glycosphingolipid_Hydrolases"/>
</dbReference>
<keyword evidence="2 7" id="KW-0378">Hydrolase</keyword>
<dbReference type="RefSeq" id="XP_660617.1">
    <property type="nucleotide sequence ID" value="XM_655525.1"/>
</dbReference>
<feature type="compositionally biased region" description="Low complexity" evidence="4">
    <location>
        <begin position="589"/>
        <end position="606"/>
    </location>
</feature>
<dbReference type="GeneID" id="2874049"/>
<comment type="similarity">
    <text evidence="1">Belongs to the glycosyl hydrolase 5 (cellulase A) family.</text>
</comment>
<dbReference type="EMBL" id="BN001306">
    <property type="protein sequence ID" value="CBF83566.1"/>
    <property type="molecule type" value="Genomic_DNA"/>
</dbReference>
<feature type="domain" description="Glycoside hydrolase family 5" evidence="5">
    <location>
        <begin position="67"/>
        <end position="129"/>
    </location>
</feature>